<keyword evidence="1" id="KW-0812">Transmembrane</keyword>
<feature type="transmembrane region" description="Helical" evidence="1">
    <location>
        <begin position="77"/>
        <end position="98"/>
    </location>
</feature>
<sequence length="124" mass="14476">MHYGSRYSWYRFASARHKYTILHLQLRPALDIESHRRGKKGRVGGYFLLRLSSPCIRGSLGPVVCVLTRMVPKKSPFLFFFTFFLLSSQLAWNMRSLLAKIMASRFSPSLPPPQKKRLLDKRFI</sequence>
<evidence type="ECO:0000313" key="3">
    <source>
        <dbReference type="Proteomes" id="UP000276215"/>
    </source>
</evidence>
<name>A0A3N4JGH7_9PEZI</name>
<keyword evidence="1" id="KW-0472">Membrane</keyword>
<gene>
    <name evidence="2" type="ORF">L873DRAFT_1315025</name>
</gene>
<reference evidence="2 3" key="1">
    <citation type="journal article" date="2018" name="Nat. Ecol. Evol.">
        <title>Pezizomycetes genomes reveal the molecular basis of ectomycorrhizal truffle lifestyle.</title>
        <authorList>
            <person name="Murat C."/>
            <person name="Payen T."/>
            <person name="Noel B."/>
            <person name="Kuo A."/>
            <person name="Morin E."/>
            <person name="Chen J."/>
            <person name="Kohler A."/>
            <person name="Krizsan K."/>
            <person name="Balestrini R."/>
            <person name="Da Silva C."/>
            <person name="Montanini B."/>
            <person name="Hainaut M."/>
            <person name="Levati E."/>
            <person name="Barry K.W."/>
            <person name="Belfiori B."/>
            <person name="Cichocki N."/>
            <person name="Clum A."/>
            <person name="Dockter R.B."/>
            <person name="Fauchery L."/>
            <person name="Guy J."/>
            <person name="Iotti M."/>
            <person name="Le Tacon F."/>
            <person name="Lindquist E.A."/>
            <person name="Lipzen A."/>
            <person name="Malagnac F."/>
            <person name="Mello A."/>
            <person name="Molinier V."/>
            <person name="Miyauchi S."/>
            <person name="Poulain J."/>
            <person name="Riccioni C."/>
            <person name="Rubini A."/>
            <person name="Sitrit Y."/>
            <person name="Splivallo R."/>
            <person name="Traeger S."/>
            <person name="Wang M."/>
            <person name="Zifcakova L."/>
            <person name="Wipf D."/>
            <person name="Zambonelli A."/>
            <person name="Paolocci F."/>
            <person name="Nowrousian M."/>
            <person name="Ottonello S."/>
            <person name="Baldrian P."/>
            <person name="Spatafora J.W."/>
            <person name="Henrissat B."/>
            <person name="Nagy L.G."/>
            <person name="Aury J.M."/>
            <person name="Wincker P."/>
            <person name="Grigoriev I.V."/>
            <person name="Bonfante P."/>
            <person name="Martin F.M."/>
        </authorList>
    </citation>
    <scope>NUCLEOTIDE SEQUENCE [LARGE SCALE GENOMIC DNA]</scope>
    <source>
        <strain evidence="2 3">120613-1</strain>
    </source>
</reference>
<dbReference type="EMBL" id="ML120425">
    <property type="protein sequence ID" value="RPA95510.1"/>
    <property type="molecule type" value="Genomic_DNA"/>
</dbReference>
<evidence type="ECO:0000313" key="2">
    <source>
        <dbReference type="EMBL" id="RPA95510.1"/>
    </source>
</evidence>
<organism evidence="2 3">
    <name type="scientific">Choiromyces venosus 120613-1</name>
    <dbReference type="NCBI Taxonomy" id="1336337"/>
    <lineage>
        <taxon>Eukaryota</taxon>
        <taxon>Fungi</taxon>
        <taxon>Dikarya</taxon>
        <taxon>Ascomycota</taxon>
        <taxon>Pezizomycotina</taxon>
        <taxon>Pezizomycetes</taxon>
        <taxon>Pezizales</taxon>
        <taxon>Tuberaceae</taxon>
        <taxon>Choiromyces</taxon>
    </lineage>
</organism>
<keyword evidence="3" id="KW-1185">Reference proteome</keyword>
<proteinExistence type="predicted"/>
<keyword evidence="1" id="KW-1133">Transmembrane helix</keyword>
<dbReference type="AlphaFoldDB" id="A0A3N4JGH7"/>
<accession>A0A3N4JGH7</accession>
<dbReference type="Proteomes" id="UP000276215">
    <property type="component" value="Unassembled WGS sequence"/>
</dbReference>
<protein>
    <submittedName>
        <fullName evidence="2">Uncharacterized protein</fullName>
    </submittedName>
</protein>
<evidence type="ECO:0000256" key="1">
    <source>
        <dbReference type="SAM" id="Phobius"/>
    </source>
</evidence>